<feature type="signal peptide" evidence="1">
    <location>
        <begin position="1"/>
        <end position="25"/>
    </location>
</feature>
<dbReference type="InterPro" id="IPR012338">
    <property type="entry name" value="Beta-lactam/transpept-like"/>
</dbReference>
<proteinExistence type="predicted"/>
<gene>
    <name evidence="3" type="ORF">H4F98_03030</name>
</gene>
<evidence type="ECO:0000259" key="2">
    <source>
        <dbReference type="Pfam" id="PF00144"/>
    </source>
</evidence>
<dbReference type="EMBL" id="JACHTF010000002">
    <property type="protein sequence ID" value="MBB1059542.1"/>
    <property type="molecule type" value="Genomic_DNA"/>
</dbReference>
<dbReference type="InterPro" id="IPR001466">
    <property type="entry name" value="Beta-lactam-related"/>
</dbReference>
<keyword evidence="1" id="KW-0732">Signal</keyword>
<feature type="chain" id="PRO_5030944709" evidence="1">
    <location>
        <begin position="26"/>
        <end position="382"/>
    </location>
</feature>
<dbReference type="AlphaFoldDB" id="A0A7W3TJL0"/>
<evidence type="ECO:0000256" key="1">
    <source>
        <dbReference type="SAM" id="SignalP"/>
    </source>
</evidence>
<accession>A0A7W3TJL0</accession>
<comment type="caution">
    <text evidence="3">The sequence shown here is derived from an EMBL/GenBank/DDBJ whole genome shotgun (WGS) entry which is preliminary data.</text>
</comment>
<sequence>MPRMPMIVLLVAASFVASFSSPSAAGPGERDAAAIAHFDAYLAAFREEHRIPALAVAVLRDGRPLWAKAYGWSDDEAEVEATIDTTFSIASVTKPIAAAAIIAEAEAGALDLDTPMAADPDWADTCDWLSHSEILFGSGGREADGTPVPAMDCTRGVTLRDMLNMRANGDGSQFVYNPVSYARIDRVISGAGGRDLRAIVRERMIDPAGIHDLALGWRDPQGGSALRLLAPPFEVVDGKRRKNNVSDDDFRAAAGIKASVRQLAQFDAALDAGRLLPEGWHARIFDAPVEAAAGDYRWGWFAQEWRGERLLWHSGWDPGRYSAMYLKVPERSLTLIVLANTEALWWDNSAVRAEIETSPVAATFLADFAGLGAPATAAPDAL</sequence>
<dbReference type="PANTHER" id="PTHR43283">
    <property type="entry name" value="BETA-LACTAMASE-RELATED"/>
    <property type="match status" value="1"/>
</dbReference>
<organism evidence="3 4">
    <name type="scientific">Marilutibacter spongiae</name>
    <dbReference type="NCBI Taxonomy" id="2025720"/>
    <lineage>
        <taxon>Bacteria</taxon>
        <taxon>Pseudomonadati</taxon>
        <taxon>Pseudomonadota</taxon>
        <taxon>Gammaproteobacteria</taxon>
        <taxon>Lysobacterales</taxon>
        <taxon>Lysobacteraceae</taxon>
        <taxon>Marilutibacter</taxon>
    </lineage>
</organism>
<evidence type="ECO:0000313" key="4">
    <source>
        <dbReference type="Proteomes" id="UP000523196"/>
    </source>
</evidence>
<dbReference type="Gene3D" id="3.40.710.10">
    <property type="entry name" value="DD-peptidase/beta-lactamase superfamily"/>
    <property type="match status" value="1"/>
</dbReference>
<protein>
    <submittedName>
        <fullName evidence="3">Beta-lactamase family protein</fullName>
    </submittedName>
</protein>
<dbReference type="SUPFAM" id="SSF56601">
    <property type="entry name" value="beta-lactamase/transpeptidase-like"/>
    <property type="match status" value="1"/>
</dbReference>
<keyword evidence="4" id="KW-1185">Reference proteome</keyword>
<evidence type="ECO:0000313" key="3">
    <source>
        <dbReference type="EMBL" id="MBB1059542.1"/>
    </source>
</evidence>
<dbReference type="Pfam" id="PF00144">
    <property type="entry name" value="Beta-lactamase"/>
    <property type="match status" value="1"/>
</dbReference>
<feature type="domain" description="Beta-lactamase-related" evidence="2">
    <location>
        <begin position="38"/>
        <end position="342"/>
    </location>
</feature>
<reference evidence="3 4" key="1">
    <citation type="submission" date="2020-08" db="EMBL/GenBank/DDBJ databases">
        <authorList>
            <person name="Xu S."/>
            <person name="Li A."/>
        </authorList>
    </citation>
    <scope>NUCLEOTIDE SEQUENCE [LARGE SCALE GENOMIC DNA]</scope>
    <source>
        <strain evidence="3 4">119BY6-57</strain>
    </source>
</reference>
<dbReference type="InterPro" id="IPR050789">
    <property type="entry name" value="Diverse_Enzym_Activities"/>
</dbReference>
<name>A0A7W3TJL0_9GAMM</name>
<dbReference type="RefSeq" id="WP_182685177.1">
    <property type="nucleotide sequence ID" value="NZ_JACHTF010000002.1"/>
</dbReference>
<dbReference type="Proteomes" id="UP000523196">
    <property type="component" value="Unassembled WGS sequence"/>
</dbReference>